<dbReference type="AlphaFoldDB" id="A0A8C5DHJ1"/>
<dbReference type="InterPro" id="IPR022682">
    <property type="entry name" value="Calpain_domain_III"/>
</dbReference>
<dbReference type="Gene3D" id="3.90.70.10">
    <property type="entry name" value="Cysteine proteinases"/>
    <property type="match status" value="1"/>
</dbReference>
<evidence type="ECO:0000313" key="9">
    <source>
        <dbReference type="Proteomes" id="UP000694680"/>
    </source>
</evidence>
<dbReference type="SMART" id="SM00720">
    <property type="entry name" value="calpain_III"/>
    <property type="match status" value="1"/>
</dbReference>
<reference evidence="8" key="2">
    <citation type="submission" date="2025-08" db="UniProtKB">
        <authorList>
            <consortium name="Ensembl"/>
        </authorList>
    </citation>
    <scope>IDENTIFICATION</scope>
</reference>
<protein>
    <recommendedName>
        <fullName evidence="7">Calpain catalytic domain-containing protein</fullName>
    </recommendedName>
</protein>
<dbReference type="InterPro" id="IPR022684">
    <property type="entry name" value="Calpain_cysteine_protease"/>
</dbReference>
<name>A0A8C5DHJ1_GOUWI</name>
<proteinExistence type="inferred from homology"/>
<reference evidence="8" key="1">
    <citation type="submission" date="2020-06" db="EMBL/GenBank/DDBJ databases">
        <authorList>
            <consortium name="Wellcome Sanger Institute Data Sharing"/>
        </authorList>
    </citation>
    <scope>NUCLEOTIDE SEQUENCE [LARGE SCALE GENOMIC DNA]</scope>
</reference>
<dbReference type="InterPro" id="IPR036213">
    <property type="entry name" value="Calpain_III_sf"/>
</dbReference>
<dbReference type="InterPro" id="IPR038765">
    <property type="entry name" value="Papain-like_cys_pep_sf"/>
</dbReference>
<dbReference type="PRINTS" id="PR00704">
    <property type="entry name" value="CALPAIN"/>
</dbReference>
<dbReference type="SUPFAM" id="SSF49758">
    <property type="entry name" value="Calpain large subunit, middle domain (domain III)"/>
    <property type="match status" value="1"/>
</dbReference>
<reference evidence="8" key="3">
    <citation type="submission" date="2025-09" db="UniProtKB">
        <authorList>
            <consortium name="Ensembl"/>
        </authorList>
    </citation>
    <scope>IDENTIFICATION</scope>
</reference>
<evidence type="ECO:0000259" key="7">
    <source>
        <dbReference type="PROSITE" id="PS50203"/>
    </source>
</evidence>
<dbReference type="Ensembl" id="ENSGWIT00000007818.1">
    <property type="protein sequence ID" value="ENSGWIP00000007066.1"/>
    <property type="gene ID" value="ENSGWIG00000004127.1"/>
</dbReference>
<feature type="active site" evidence="5 6">
    <location>
        <position position="91"/>
    </location>
</feature>
<keyword evidence="2 6" id="KW-0645">Protease</keyword>
<organism evidence="8 9">
    <name type="scientific">Gouania willdenowi</name>
    <name type="common">Blunt-snouted clingfish</name>
    <name type="synonym">Lepadogaster willdenowi</name>
    <dbReference type="NCBI Taxonomy" id="441366"/>
    <lineage>
        <taxon>Eukaryota</taxon>
        <taxon>Metazoa</taxon>
        <taxon>Chordata</taxon>
        <taxon>Craniata</taxon>
        <taxon>Vertebrata</taxon>
        <taxon>Euteleostomi</taxon>
        <taxon>Actinopterygii</taxon>
        <taxon>Neopterygii</taxon>
        <taxon>Teleostei</taxon>
        <taxon>Neoteleostei</taxon>
        <taxon>Acanthomorphata</taxon>
        <taxon>Ovalentaria</taxon>
        <taxon>Blenniimorphae</taxon>
        <taxon>Blenniiformes</taxon>
        <taxon>Gobiesocoidei</taxon>
        <taxon>Gobiesocidae</taxon>
        <taxon>Gobiesocinae</taxon>
        <taxon>Gouania</taxon>
    </lineage>
</organism>
<evidence type="ECO:0000256" key="2">
    <source>
        <dbReference type="ARBA" id="ARBA00022670"/>
    </source>
</evidence>
<evidence type="ECO:0000256" key="5">
    <source>
        <dbReference type="PIRSR" id="PIRSR622684-1"/>
    </source>
</evidence>
<evidence type="ECO:0000256" key="3">
    <source>
        <dbReference type="ARBA" id="ARBA00022801"/>
    </source>
</evidence>
<feature type="domain" description="Calpain catalytic" evidence="7">
    <location>
        <begin position="39"/>
        <end position="333"/>
    </location>
</feature>
<dbReference type="Pfam" id="PF01067">
    <property type="entry name" value="Calpain_III"/>
    <property type="match status" value="1"/>
</dbReference>
<comment type="similarity">
    <text evidence="1">Belongs to the peptidase C2 family.</text>
</comment>
<evidence type="ECO:0000313" key="8">
    <source>
        <dbReference type="Ensembl" id="ENSGWIP00000007066.1"/>
    </source>
</evidence>
<keyword evidence="9" id="KW-1185">Reference proteome</keyword>
<dbReference type="SMART" id="SM00230">
    <property type="entry name" value="CysPc"/>
    <property type="match status" value="1"/>
</dbReference>
<evidence type="ECO:0000256" key="6">
    <source>
        <dbReference type="PROSITE-ProRule" id="PRU00239"/>
    </source>
</evidence>
<sequence length="490" mass="56678">MRPWAVSKNGDEGSASNPAKFKSQDFAQLKENCIRKRRLFVDYSFPPNDRSLGDVGLSSWQEVEWLRPKEPNFCSKGASRFDYSQGSLGNCWFLAAIGSLTIQKNLLAQVVPMDQSFNNYAGIFHFRFWYFGKWVDVVIDDKLPTMNKQLLFVHNKSGNEFWVPLMEKAYAKLCGTYADLNAGSSAEACKDFSGGVTMAYELRDAHKSGHEKVLWERLTRATGCKSMICCGTFNKERVSKKCIANTGLVNGHAYAVTGVTEVRYYGSEVKLVRLLNPWGKQEWNGDWSDKSDKWDRVSPDDREKCFNREDGEFWMEMEDFCHNFQVLWMCCENPNFLDGDLTVQWKCMTYDGSWIAGRSAGGNVNERTFSTNPQYRIDIDVIDKTEKQDMNILISLMQKPEQDNRKERRVFPTAITIYKVQLRKLRPLNKQTYGNQRDLIDQYSLEPGEYLLIPSTMEPYQDAENRLFLFFFFWGRKSKIGFRALMCTHP</sequence>
<dbReference type="CDD" id="cd00044">
    <property type="entry name" value="CysPc"/>
    <property type="match status" value="1"/>
</dbReference>
<dbReference type="PROSITE" id="PS00139">
    <property type="entry name" value="THIOL_PROTEASE_CYS"/>
    <property type="match status" value="1"/>
</dbReference>
<dbReference type="FunFam" id="3.90.70.10:FF:000054">
    <property type="entry name" value="Calpain 14"/>
    <property type="match status" value="1"/>
</dbReference>
<dbReference type="Pfam" id="PF00648">
    <property type="entry name" value="Peptidase_C2"/>
    <property type="match status" value="1"/>
</dbReference>
<accession>A0A8C5DHJ1</accession>
<dbReference type="InterPro" id="IPR000169">
    <property type="entry name" value="Pept_cys_AS"/>
</dbReference>
<dbReference type="Gene3D" id="2.60.120.380">
    <property type="match status" value="1"/>
</dbReference>
<keyword evidence="4 6" id="KW-0788">Thiol protease</keyword>
<evidence type="ECO:0000256" key="1">
    <source>
        <dbReference type="ARBA" id="ARBA00007623"/>
    </source>
</evidence>
<dbReference type="GO" id="GO:0005737">
    <property type="term" value="C:cytoplasm"/>
    <property type="evidence" value="ECO:0007669"/>
    <property type="project" value="TreeGrafter"/>
</dbReference>
<evidence type="ECO:0000256" key="4">
    <source>
        <dbReference type="ARBA" id="ARBA00022807"/>
    </source>
</evidence>
<keyword evidence="3 6" id="KW-0378">Hydrolase</keyword>
<dbReference type="GO" id="GO:0006508">
    <property type="term" value="P:proteolysis"/>
    <property type="evidence" value="ECO:0007669"/>
    <property type="project" value="UniProtKB-KW"/>
</dbReference>
<dbReference type="PANTHER" id="PTHR10183:SF302">
    <property type="entry name" value="CALPAIN-14"/>
    <property type="match status" value="1"/>
</dbReference>
<dbReference type="Proteomes" id="UP000694680">
    <property type="component" value="Chromosome 14"/>
</dbReference>
<dbReference type="PROSITE" id="PS50203">
    <property type="entry name" value="CALPAIN_CAT"/>
    <property type="match status" value="1"/>
</dbReference>
<dbReference type="GO" id="GO:0004198">
    <property type="term" value="F:calcium-dependent cysteine-type endopeptidase activity"/>
    <property type="evidence" value="ECO:0007669"/>
    <property type="project" value="InterPro"/>
</dbReference>
<dbReference type="InterPro" id="IPR022683">
    <property type="entry name" value="Calpain_III"/>
</dbReference>
<dbReference type="PANTHER" id="PTHR10183">
    <property type="entry name" value="CALPAIN"/>
    <property type="match status" value="1"/>
</dbReference>
<dbReference type="SUPFAM" id="SSF54001">
    <property type="entry name" value="Cysteine proteinases"/>
    <property type="match status" value="1"/>
</dbReference>
<feature type="active site" evidence="5 6">
    <location>
        <position position="252"/>
    </location>
</feature>
<feature type="active site" evidence="5 6">
    <location>
        <position position="276"/>
    </location>
</feature>
<dbReference type="InterPro" id="IPR001300">
    <property type="entry name" value="Peptidase_C2_calpain_cat"/>
</dbReference>